<reference evidence="8" key="1">
    <citation type="journal article" date="2014" name="Sci. Data">
        <title>Genomes of diverse isolates of the marine cyanobacterium Prochlorococcus.</title>
        <authorList>
            <person name="Biller S."/>
            <person name="Berube P."/>
            <person name="Thompson J."/>
            <person name="Kelly L."/>
            <person name="Roggensack S."/>
            <person name="Awad L."/>
            <person name="Roache-Johnson K."/>
            <person name="Ding H."/>
            <person name="Giovannoni S.J."/>
            <person name="Moore L.R."/>
            <person name="Chisholm S.W."/>
        </authorList>
    </citation>
    <scope>NUCLEOTIDE SEQUENCE [LARGE SCALE GENOMIC DNA]</scope>
    <source>
        <strain evidence="8">MIT 9314</strain>
    </source>
</reference>
<dbReference type="UniPathway" id="UPA00148"/>
<keyword evidence="4 7" id="KW-0808">Transferase</keyword>
<dbReference type="SUPFAM" id="SSF53335">
    <property type="entry name" value="S-adenosyl-L-methionine-dependent methyltransferases"/>
    <property type="match status" value="1"/>
</dbReference>
<dbReference type="InterPro" id="IPR029063">
    <property type="entry name" value="SAM-dependent_MTases_sf"/>
</dbReference>
<proteinExistence type="predicted"/>
<evidence type="ECO:0000259" key="6">
    <source>
        <dbReference type="Pfam" id="PF00590"/>
    </source>
</evidence>
<evidence type="ECO:0000313" key="7">
    <source>
        <dbReference type="EMBL" id="KGG00253.1"/>
    </source>
</evidence>
<dbReference type="InterPro" id="IPR000878">
    <property type="entry name" value="4pyrrol_Mease"/>
</dbReference>
<dbReference type="InterPro" id="IPR014777">
    <property type="entry name" value="4pyrrole_Mease_sub1"/>
</dbReference>
<dbReference type="InterPro" id="IPR014008">
    <property type="entry name" value="Cbl_synth_MTase_CbiT"/>
</dbReference>
<sequence>MTEKKRKIHVVGINSYKFEDLSFKLQNLFQETVSIAVPNSYFEEIKLWSKNGLEKKKLFFSSNSNEELVNWLRSQKSDVILISRGDPLWFGIGRILLENFSKDELSFYPSNTCIQLAFSKLKIPWQDTVNVSIHGRDSNRFVEALKTRPSSLAILTDSNNKSLEIIKKNLSELNLIDFYDFWLCEEIGLENEKIRKLNLKESLPSDISSLNIIVLKKTKKNYSNNNLPLFGISDHIFKTFDDRPNLLTKREIRVQILAALELPRNGVIWDIGAGCGSIGLEALKLRPNLDLFCIDKRIGSKELILENSKRLEVKPKFILEEDINYTLNMNNLSSLEKPNRLIIGGCDKKTKLQIINKLAQDMDIGDIIVIPIINIQTIKELKEELEDKNFKTNLNLIQTYKSLSIAEGMRLEPNNPVFLLKGKK</sequence>
<dbReference type="Gene3D" id="3.30.950.10">
    <property type="entry name" value="Methyltransferase, Cobalt-precorrin-4 Transmethylase, Domain 2"/>
    <property type="match status" value="1"/>
</dbReference>
<dbReference type="InterPro" id="IPR014776">
    <property type="entry name" value="4pyrrole_Mease_sub2"/>
</dbReference>
<dbReference type="Pfam" id="PF00590">
    <property type="entry name" value="TP_methylase"/>
    <property type="match status" value="1"/>
</dbReference>
<keyword evidence="5" id="KW-0949">S-adenosyl-L-methionine</keyword>
<dbReference type="Gene3D" id="3.40.50.150">
    <property type="entry name" value="Vaccinia Virus protein VP39"/>
    <property type="match status" value="1"/>
</dbReference>
<keyword evidence="3 7" id="KW-0489">Methyltransferase</keyword>
<evidence type="ECO:0000256" key="5">
    <source>
        <dbReference type="ARBA" id="ARBA00022691"/>
    </source>
</evidence>
<evidence type="ECO:0000256" key="2">
    <source>
        <dbReference type="ARBA" id="ARBA00022573"/>
    </source>
</evidence>
<dbReference type="eggNOG" id="COG2241">
    <property type="taxonomic scope" value="Bacteria"/>
</dbReference>
<dbReference type="GO" id="GO:0032259">
    <property type="term" value="P:methylation"/>
    <property type="evidence" value="ECO:0007669"/>
    <property type="project" value="UniProtKB-KW"/>
</dbReference>
<dbReference type="EC" id="2.1.1.-" evidence="7"/>
<evidence type="ECO:0000256" key="4">
    <source>
        <dbReference type="ARBA" id="ARBA00022679"/>
    </source>
</evidence>
<evidence type="ECO:0000256" key="1">
    <source>
        <dbReference type="ARBA" id="ARBA00004953"/>
    </source>
</evidence>
<feature type="domain" description="Tetrapyrrole methylase" evidence="6">
    <location>
        <begin position="7"/>
        <end position="201"/>
    </location>
</feature>
<dbReference type="Gene3D" id="3.40.1010.10">
    <property type="entry name" value="Cobalt-precorrin-4 Transmethylase, Domain 1"/>
    <property type="match status" value="1"/>
</dbReference>
<gene>
    <name evidence="7" type="ORF">EU98_1785</name>
</gene>
<dbReference type="SUPFAM" id="SSF53790">
    <property type="entry name" value="Tetrapyrrole methylase"/>
    <property type="match status" value="1"/>
</dbReference>
<keyword evidence="2" id="KW-0169">Cobalamin biosynthesis</keyword>
<dbReference type="PANTHER" id="PTHR43182">
    <property type="entry name" value="COBALT-PRECORRIN-6B C(15)-METHYLTRANSFERASE (DECARBOXYLATING)"/>
    <property type="match status" value="1"/>
</dbReference>
<dbReference type="NCBIfam" id="TIGR02467">
    <property type="entry name" value="CbiE"/>
    <property type="match status" value="1"/>
</dbReference>
<dbReference type="GO" id="GO:0009236">
    <property type="term" value="P:cobalamin biosynthetic process"/>
    <property type="evidence" value="ECO:0007669"/>
    <property type="project" value="UniProtKB-UniPathway"/>
</dbReference>
<dbReference type="STRING" id="167548.EU98_1785"/>
<dbReference type="InterPro" id="IPR006365">
    <property type="entry name" value="Cbl_synth_CobL"/>
</dbReference>
<evidence type="ECO:0000256" key="3">
    <source>
        <dbReference type="ARBA" id="ARBA00022603"/>
    </source>
</evidence>
<dbReference type="eggNOG" id="COG2242">
    <property type="taxonomic scope" value="Bacteria"/>
</dbReference>
<dbReference type="Proteomes" id="UP000030533">
    <property type="component" value="Unassembled WGS sequence"/>
</dbReference>
<evidence type="ECO:0000313" key="8">
    <source>
        <dbReference type="Proteomes" id="UP000030533"/>
    </source>
</evidence>
<dbReference type="RefSeq" id="WP_032516418.1">
    <property type="nucleotide sequence ID" value="NZ_JNAO01000013.1"/>
</dbReference>
<dbReference type="InterPro" id="IPR012818">
    <property type="entry name" value="CbiE"/>
</dbReference>
<comment type="pathway">
    <text evidence="1">Cofactor biosynthesis; adenosylcobalamin biosynthesis.</text>
</comment>
<protein>
    <submittedName>
        <fullName evidence="7">Cobalt-precorrin-6y C5-methyltransferase</fullName>
        <ecNumber evidence="7">2.1.1.-</ecNumber>
    </submittedName>
</protein>
<comment type="caution">
    <text evidence="7">The sequence shown here is derived from an EMBL/GenBank/DDBJ whole genome shotgun (WGS) entry which is preliminary data.</text>
</comment>
<organism evidence="7 8">
    <name type="scientific">Prochlorococcus marinus str. MIT 9314</name>
    <dbReference type="NCBI Taxonomy" id="167548"/>
    <lineage>
        <taxon>Bacteria</taxon>
        <taxon>Bacillati</taxon>
        <taxon>Cyanobacteriota</taxon>
        <taxon>Cyanophyceae</taxon>
        <taxon>Synechococcales</taxon>
        <taxon>Prochlorococcaceae</taxon>
        <taxon>Prochlorococcus</taxon>
    </lineage>
</organism>
<dbReference type="PANTHER" id="PTHR43182:SF1">
    <property type="entry name" value="COBALT-PRECORRIN-7 C(5)-METHYLTRANSFERASE"/>
    <property type="match status" value="1"/>
</dbReference>
<dbReference type="EMBL" id="JNAO01000013">
    <property type="protein sequence ID" value="KGG00253.1"/>
    <property type="molecule type" value="Genomic_DNA"/>
</dbReference>
<accession>A0A0A2AEE9</accession>
<dbReference type="AlphaFoldDB" id="A0A0A2AEE9"/>
<dbReference type="NCBIfam" id="TIGR02469">
    <property type="entry name" value="CbiT"/>
    <property type="match status" value="1"/>
</dbReference>
<dbReference type="GO" id="GO:0008276">
    <property type="term" value="F:protein methyltransferase activity"/>
    <property type="evidence" value="ECO:0007669"/>
    <property type="project" value="InterPro"/>
</dbReference>
<name>A0A0A2AEE9_PROMR</name>
<dbReference type="CDD" id="cd11644">
    <property type="entry name" value="Precorrin-6Y-MT"/>
    <property type="match status" value="1"/>
</dbReference>
<dbReference type="InterPro" id="IPR035996">
    <property type="entry name" value="4pyrrol_Methylase_sf"/>
</dbReference>
<dbReference type="PIRSF" id="PIRSF036428">
    <property type="entry name" value="CobL"/>
    <property type="match status" value="1"/>
</dbReference>
<dbReference type="InterPro" id="IPR050714">
    <property type="entry name" value="Cobalamin_biosynth_MTase"/>
</dbReference>